<organism evidence="1 2">
    <name type="scientific">Photorhabdus khanii NC19</name>
    <dbReference type="NCBI Taxonomy" id="1004151"/>
    <lineage>
        <taxon>Bacteria</taxon>
        <taxon>Pseudomonadati</taxon>
        <taxon>Pseudomonadota</taxon>
        <taxon>Gammaproteobacteria</taxon>
        <taxon>Enterobacterales</taxon>
        <taxon>Morganellaceae</taxon>
        <taxon>Photorhabdus</taxon>
    </lineage>
</organism>
<gene>
    <name evidence="1" type="ORF">PTE_03062</name>
</gene>
<comment type="caution">
    <text evidence="1">The sequence shown here is derived from an EMBL/GenBank/DDBJ whole genome shotgun (WGS) entry which is preliminary data.</text>
</comment>
<dbReference type="RefSeq" id="WP_036847898.1">
    <property type="nucleotide sequence ID" value="NZ_AYSJ01000013.1"/>
</dbReference>
<evidence type="ECO:0000313" key="2">
    <source>
        <dbReference type="Proteomes" id="UP000018957"/>
    </source>
</evidence>
<evidence type="ECO:0000313" key="1">
    <source>
        <dbReference type="EMBL" id="ETS31110.1"/>
    </source>
</evidence>
<dbReference type="Proteomes" id="UP000018957">
    <property type="component" value="Unassembled WGS sequence"/>
</dbReference>
<keyword evidence="2" id="KW-1185">Reference proteome</keyword>
<proteinExistence type="predicted"/>
<protein>
    <submittedName>
        <fullName evidence="1">Uncharacterized protein</fullName>
    </submittedName>
</protein>
<dbReference type="PATRIC" id="fig|1004151.3.peg.3153"/>
<sequence>MTESQINIILSRKAIPTDIFPNEELEHYFARKYRAKVKEFIELANETHKLAQESRRLKKRLAKVNRRNKYLKKVLFAGAFVTKGIVHKYALNVGTETHANEFIDEAEKLTGKKLPKFI</sequence>
<name>W3V7M9_9GAMM</name>
<dbReference type="AlphaFoldDB" id="W3V7M9"/>
<dbReference type="EMBL" id="AYSJ01000013">
    <property type="protein sequence ID" value="ETS31110.1"/>
    <property type="molecule type" value="Genomic_DNA"/>
</dbReference>
<accession>W3V7M9</accession>
<reference evidence="1 2" key="1">
    <citation type="submission" date="2013-11" db="EMBL/GenBank/DDBJ databases">
        <title>Elucidation of the Photorhabdus temperata genome and generation of transposon mutant library to identify motility mutants.</title>
        <authorList>
            <person name="Hurst S.G.IV."/>
            <person name="Micheals B."/>
            <person name="Abebe-Akele F."/>
            <person name="Rowedder H."/>
            <person name="Bullock H."/>
            <person name="Jackobeck R."/>
            <person name="Janicki E."/>
            <person name="Tisa L.S."/>
        </authorList>
    </citation>
    <scope>NUCLEOTIDE SEQUENCE [LARGE SCALE GENOMIC DNA]</scope>
    <source>
        <strain evidence="1 2">NC19</strain>
    </source>
</reference>